<keyword evidence="4" id="KW-0479">Metal-binding</keyword>
<dbReference type="EMBL" id="AGCU01198176">
    <property type="status" value="NOT_ANNOTATED_CDS"/>
    <property type="molecule type" value="Genomic_DNA"/>
</dbReference>
<feature type="region of interest" description="Disordered" evidence="6">
    <location>
        <begin position="408"/>
        <end position="432"/>
    </location>
</feature>
<feature type="compositionally biased region" description="Polar residues" evidence="6">
    <location>
        <begin position="413"/>
        <end position="432"/>
    </location>
</feature>
<organism evidence="7 8">
    <name type="scientific">Pelodiscus sinensis</name>
    <name type="common">Chinese softshell turtle</name>
    <name type="synonym">Trionyx sinensis</name>
    <dbReference type="NCBI Taxonomy" id="13735"/>
    <lineage>
        <taxon>Eukaryota</taxon>
        <taxon>Metazoa</taxon>
        <taxon>Chordata</taxon>
        <taxon>Craniata</taxon>
        <taxon>Vertebrata</taxon>
        <taxon>Euteleostomi</taxon>
        <taxon>Archelosauria</taxon>
        <taxon>Testudinata</taxon>
        <taxon>Testudines</taxon>
        <taxon>Cryptodira</taxon>
        <taxon>Trionychia</taxon>
        <taxon>Trionychidae</taxon>
        <taxon>Pelodiscus</taxon>
    </lineage>
</organism>
<dbReference type="GO" id="GO:0046872">
    <property type="term" value="F:metal ion binding"/>
    <property type="evidence" value="ECO:0007669"/>
    <property type="project" value="UniProtKB-KW"/>
</dbReference>
<keyword evidence="4" id="KW-0862">Zinc</keyword>
<dbReference type="OMA" id="EWLARTW"/>
<dbReference type="SUPFAM" id="SSF53649">
    <property type="entry name" value="Alkaline phosphatase-like"/>
    <property type="match status" value="1"/>
</dbReference>
<feature type="binding site" evidence="4">
    <location>
        <position position="317"/>
    </location>
    <ligand>
        <name>Mg(2+)</name>
        <dbReference type="ChEBI" id="CHEBI:18420"/>
    </ligand>
</feature>
<dbReference type="EMBL" id="AGCU01198181">
    <property type="status" value="NOT_ANNOTATED_CDS"/>
    <property type="molecule type" value="Genomic_DNA"/>
</dbReference>
<keyword evidence="3" id="KW-0336">GPI-anchor</keyword>
<evidence type="ECO:0000256" key="4">
    <source>
        <dbReference type="PIRSR" id="PIRSR601952-2"/>
    </source>
</evidence>
<comment type="subcellular location">
    <subcellularLocation>
        <location evidence="1">Cell membrane</location>
        <topology evidence="1">Lipid-anchor</topology>
        <topology evidence="1">GPI-anchor</topology>
    </subcellularLocation>
</comment>
<comment type="similarity">
    <text evidence="5">Belongs to the alkaline phosphatase family.</text>
</comment>
<protein>
    <recommendedName>
        <fullName evidence="2">alkaline phosphatase</fullName>
        <ecNumber evidence="2">3.1.3.1</ecNumber>
    </recommendedName>
</protein>
<name>K7FSD7_PELSI</name>
<dbReference type="PANTHER" id="PTHR11596:SF30">
    <property type="entry name" value="INTESTINAL-TYPE ALKALINE PHOSPHATASE"/>
    <property type="match status" value="1"/>
</dbReference>
<accession>K7FSD7</accession>
<dbReference type="EMBL" id="AGCU01198173">
    <property type="status" value="NOT_ANNOTATED_CDS"/>
    <property type="molecule type" value="Genomic_DNA"/>
</dbReference>
<feature type="compositionally biased region" description="Gly residues" evidence="6">
    <location>
        <begin position="110"/>
        <end position="119"/>
    </location>
</feature>
<dbReference type="EMBL" id="AGCU01198178">
    <property type="status" value="NOT_ANNOTATED_CDS"/>
    <property type="molecule type" value="Genomic_DNA"/>
</dbReference>
<feature type="binding site" evidence="4">
    <location>
        <position position="161"/>
    </location>
    <ligand>
        <name>Mg(2+)</name>
        <dbReference type="ChEBI" id="CHEBI:18420"/>
    </ligand>
</feature>
<dbReference type="PRINTS" id="PR00113">
    <property type="entry name" value="ALKPHPHTASE"/>
</dbReference>
<dbReference type="GO" id="GO:0004035">
    <property type="term" value="F:alkaline phosphatase activity"/>
    <property type="evidence" value="ECO:0007669"/>
    <property type="project" value="UniProtKB-EC"/>
</dbReference>
<comment type="cofactor">
    <cofactor evidence="4">
        <name>Mg(2+)</name>
        <dbReference type="ChEBI" id="CHEBI:18420"/>
    </cofactor>
    <text evidence="4">Binds 1 Mg(2+) ion.</text>
</comment>
<reference evidence="7" key="4">
    <citation type="submission" date="2025-09" db="UniProtKB">
        <authorList>
            <consortium name="Ensembl"/>
        </authorList>
    </citation>
    <scope>IDENTIFICATION</scope>
</reference>
<evidence type="ECO:0000256" key="1">
    <source>
        <dbReference type="ARBA" id="ARBA00004609"/>
    </source>
</evidence>
<evidence type="ECO:0000256" key="2">
    <source>
        <dbReference type="ARBA" id="ARBA00012647"/>
    </source>
</evidence>
<evidence type="ECO:0000256" key="5">
    <source>
        <dbReference type="RuleBase" id="RU003946"/>
    </source>
</evidence>
<dbReference type="GO" id="GO:0098552">
    <property type="term" value="C:side of membrane"/>
    <property type="evidence" value="ECO:0007669"/>
    <property type="project" value="UniProtKB-KW"/>
</dbReference>
<dbReference type="GO" id="GO:0005886">
    <property type="term" value="C:plasma membrane"/>
    <property type="evidence" value="ECO:0007669"/>
    <property type="project" value="UniProtKB-SubCell"/>
</dbReference>
<sequence>SHGWCPLKHHGAWQVLPPAIVSKHEKSPAYWNERARKTLESALTLVPITHRAKNIVLFLGDGMGISTVSAARIYKGQLEGGPGEDSRLAMETFPYVALAKTYSVDRQGGAPAGPRGGRPAGLQGHRLPAGAQHRHQREPGARGRETKSVGIVTTTRVQHASPGASYAHVVNREWYSDADLPKEAVRQGCRDIAYQLVHNTDINVILGGGRMYMTPRKTPDPEYPEDPKQSGTRKDGLNLVERWLSAKEDSRYVWNKSDLLSAASDPSVKRLMGLFEPGDMKYDLLRNTTSDPSLTQMTEAAIRILSRNPQGFYLFVEGGRIDHGHHDGTAHLALTEAVEFDRAVQRAGELTKEAETLTVAPSTHLALWVPLRPACCWLCCPWRVWLPNWYTSILYGNGPGYQINATGRPDVNSAESEATAYKQQAAGTPTSE</sequence>
<dbReference type="EMBL" id="AGCU01198174">
    <property type="status" value="NOT_ANNOTATED_CDS"/>
    <property type="molecule type" value="Genomic_DNA"/>
</dbReference>
<dbReference type="EMBL" id="AGCU01198177">
    <property type="status" value="NOT_ANNOTATED_CDS"/>
    <property type="molecule type" value="Genomic_DNA"/>
</dbReference>
<feature type="binding site" evidence="4">
    <location>
        <position position="61"/>
    </location>
    <ligand>
        <name>Zn(2+)</name>
        <dbReference type="ChEBI" id="CHEBI:29105"/>
        <label>2</label>
    </ligand>
</feature>
<dbReference type="EMBL" id="AGCU01198175">
    <property type="status" value="NOT_ANNOTATED_CDS"/>
    <property type="molecule type" value="Genomic_DNA"/>
</dbReference>
<evidence type="ECO:0000313" key="7">
    <source>
        <dbReference type="Ensembl" id="ENSPSIP00000010947.1"/>
    </source>
</evidence>
<evidence type="ECO:0000256" key="6">
    <source>
        <dbReference type="SAM" id="MobiDB-lite"/>
    </source>
</evidence>
<dbReference type="HOGENOM" id="CLU_008539_4_0_1"/>
<reference evidence="8" key="2">
    <citation type="journal article" date="2013" name="Nat. Genet.">
        <title>The draft genomes of soft-shell turtle and green sea turtle yield insights into the development and evolution of the turtle-specific body plan.</title>
        <authorList>
            <person name="Wang Z."/>
            <person name="Pascual-Anaya J."/>
            <person name="Zadissa A."/>
            <person name="Li W."/>
            <person name="Niimura Y."/>
            <person name="Huang Z."/>
            <person name="Li C."/>
            <person name="White S."/>
            <person name="Xiong Z."/>
            <person name="Fang D."/>
            <person name="Wang B."/>
            <person name="Ming Y."/>
            <person name="Chen Y."/>
            <person name="Zheng Y."/>
            <person name="Kuraku S."/>
            <person name="Pignatelli M."/>
            <person name="Herrero J."/>
            <person name="Beal K."/>
            <person name="Nozawa M."/>
            <person name="Li Q."/>
            <person name="Wang J."/>
            <person name="Zhang H."/>
            <person name="Yu L."/>
            <person name="Shigenobu S."/>
            <person name="Wang J."/>
            <person name="Liu J."/>
            <person name="Flicek P."/>
            <person name="Searle S."/>
            <person name="Wang J."/>
            <person name="Kuratani S."/>
            <person name="Yin Y."/>
            <person name="Aken B."/>
            <person name="Zhang G."/>
            <person name="Irie N."/>
        </authorList>
    </citation>
    <scope>NUCLEOTIDE SEQUENCE [LARGE SCALE GENOMIC DNA]</scope>
    <source>
        <strain evidence="8">Daiwa-1</strain>
    </source>
</reference>
<comment type="cofactor">
    <cofactor evidence="4">
        <name>Zn(2+)</name>
        <dbReference type="ChEBI" id="CHEBI:29105"/>
    </cofactor>
    <text evidence="4">Binds 2 Zn(2+) ions.</text>
</comment>
<dbReference type="Ensembl" id="ENSPSIT00000011003.1">
    <property type="protein sequence ID" value="ENSPSIP00000010947.1"/>
    <property type="gene ID" value="ENSPSIG00000009801.1"/>
</dbReference>
<dbReference type="EMBL" id="AGCU01198172">
    <property type="status" value="NOT_ANNOTATED_CDS"/>
    <property type="molecule type" value="Genomic_DNA"/>
</dbReference>
<evidence type="ECO:0000313" key="8">
    <source>
        <dbReference type="Proteomes" id="UP000007267"/>
    </source>
</evidence>
<dbReference type="GeneTree" id="ENSGT00950000183063"/>
<dbReference type="AlphaFoldDB" id="K7FSD7"/>
<dbReference type="EMBL" id="AGCU01198179">
    <property type="status" value="NOT_ANNOTATED_CDS"/>
    <property type="molecule type" value="Genomic_DNA"/>
</dbReference>
<dbReference type="Gene3D" id="3.40.720.10">
    <property type="entry name" value="Alkaline Phosphatase, subunit A"/>
    <property type="match status" value="1"/>
</dbReference>
<feature type="compositionally biased region" description="Basic and acidic residues" evidence="6">
    <location>
        <begin position="137"/>
        <end position="147"/>
    </location>
</feature>
<feature type="binding site" evidence="4">
    <location>
        <position position="159"/>
    </location>
    <ligand>
        <name>Mg(2+)</name>
        <dbReference type="ChEBI" id="CHEBI:18420"/>
    </ligand>
</feature>
<dbReference type="SMART" id="SM00098">
    <property type="entry name" value="alkPPc"/>
    <property type="match status" value="1"/>
</dbReference>
<evidence type="ECO:0000256" key="3">
    <source>
        <dbReference type="ARBA" id="ARBA00022622"/>
    </source>
</evidence>
<keyword evidence="3" id="KW-0449">Lipoprotein</keyword>
<dbReference type="eggNOG" id="KOG4126">
    <property type="taxonomic scope" value="Eukaryota"/>
</dbReference>
<dbReference type="CDD" id="cd16012">
    <property type="entry name" value="ALP"/>
    <property type="match status" value="1"/>
</dbReference>
<dbReference type="Pfam" id="PF00245">
    <property type="entry name" value="Alk_phosphatase"/>
    <property type="match status" value="1"/>
</dbReference>
<dbReference type="PANTHER" id="PTHR11596">
    <property type="entry name" value="ALKALINE PHOSPHATASE"/>
    <property type="match status" value="1"/>
</dbReference>
<dbReference type="EMBL" id="AGCU01198180">
    <property type="status" value="NOT_ANNOTATED_CDS"/>
    <property type="molecule type" value="Genomic_DNA"/>
</dbReference>
<feature type="binding site" evidence="4">
    <location>
        <position position="61"/>
    </location>
    <ligand>
        <name>Mg(2+)</name>
        <dbReference type="ChEBI" id="CHEBI:18420"/>
    </ligand>
</feature>
<reference evidence="8" key="1">
    <citation type="submission" date="2011-10" db="EMBL/GenBank/DDBJ databases">
        <authorList>
            <consortium name="Soft-shell Turtle Genome Consortium"/>
        </authorList>
    </citation>
    <scope>NUCLEOTIDE SEQUENCE [LARGE SCALE GENOMIC DNA]</scope>
    <source>
        <strain evidence="8">Daiwa-1</strain>
    </source>
</reference>
<keyword evidence="3" id="KW-0472">Membrane</keyword>
<keyword evidence="4" id="KW-0460">Magnesium</keyword>
<dbReference type="STRING" id="13735.ENSPSIP00000010947"/>
<dbReference type="EC" id="3.1.3.1" evidence="2"/>
<dbReference type="InterPro" id="IPR017850">
    <property type="entry name" value="Alkaline_phosphatase_core_sf"/>
</dbReference>
<keyword evidence="3" id="KW-0325">Glycoprotein</keyword>
<feature type="binding site" evidence="4">
    <location>
        <position position="326"/>
    </location>
    <ligand>
        <name>Zn(2+)</name>
        <dbReference type="ChEBI" id="CHEBI:29105"/>
        <label>2</label>
    </ligand>
</feature>
<feature type="region of interest" description="Disordered" evidence="6">
    <location>
        <begin position="106"/>
        <end position="151"/>
    </location>
</feature>
<dbReference type="Proteomes" id="UP000007267">
    <property type="component" value="Unassembled WGS sequence"/>
</dbReference>
<feature type="binding site" evidence="4">
    <location>
        <position position="322"/>
    </location>
    <ligand>
        <name>Zn(2+)</name>
        <dbReference type="ChEBI" id="CHEBI:29105"/>
        <label>2</label>
    </ligand>
</feature>
<reference evidence="7" key="3">
    <citation type="submission" date="2025-08" db="UniProtKB">
        <authorList>
            <consortium name="Ensembl"/>
        </authorList>
    </citation>
    <scope>IDENTIFICATION</scope>
</reference>
<keyword evidence="8" id="KW-1185">Reference proteome</keyword>
<dbReference type="InterPro" id="IPR001952">
    <property type="entry name" value="Alkaline_phosphatase"/>
</dbReference>
<proteinExistence type="inferred from homology"/>